<keyword evidence="3" id="KW-0238">DNA-binding</keyword>
<dbReference type="Gene3D" id="1.10.10.10">
    <property type="entry name" value="Winged helix-like DNA-binding domain superfamily/Winged helix DNA-binding domain"/>
    <property type="match status" value="1"/>
</dbReference>
<dbReference type="Pfam" id="PF03466">
    <property type="entry name" value="LysR_substrate"/>
    <property type="match status" value="1"/>
</dbReference>
<dbReference type="GO" id="GO:0003700">
    <property type="term" value="F:DNA-binding transcription factor activity"/>
    <property type="evidence" value="ECO:0007669"/>
    <property type="project" value="InterPro"/>
</dbReference>
<evidence type="ECO:0000256" key="3">
    <source>
        <dbReference type="ARBA" id="ARBA00023125"/>
    </source>
</evidence>
<evidence type="ECO:0000256" key="1">
    <source>
        <dbReference type="ARBA" id="ARBA00009437"/>
    </source>
</evidence>
<reference evidence="6 7" key="1">
    <citation type="submission" date="2020-08" db="EMBL/GenBank/DDBJ databases">
        <title>Genomic Encyclopedia of Type Strains, Phase IV (KMG-IV): sequencing the most valuable type-strain genomes for metagenomic binning, comparative biology and taxonomic classification.</title>
        <authorList>
            <person name="Goeker M."/>
        </authorList>
    </citation>
    <scope>NUCLEOTIDE SEQUENCE [LARGE SCALE GENOMIC DNA]</scope>
    <source>
        <strain evidence="6 7">DSM 26723</strain>
    </source>
</reference>
<dbReference type="PANTHER" id="PTHR30537:SF74">
    <property type="entry name" value="HTH-TYPE TRANSCRIPTIONAL REGULATOR TRPI"/>
    <property type="match status" value="1"/>
</dbReference>
<keyword evidence="2" id="KW-0805">Transcription regulation</keyword>
<protein>
    <submittedName>
        <fullName evidence="6">LysR family glycine cleavage system transcriptional activator</fullName>
    </submittedName>
</protein>
<dbReference type="GO" id="GO:0006351">
    <property type="term" value="P:DNA-templated transcription"/>
    <property type="evidence" value="ECO:0007669"/>
    <property type="project" value="TreeGrafter"/>
</dbReference>
<dbReference type="InterPro" id="IPR005119">
    <property type="entry name" value="LysR_subst-bd"/>
</dbReference>
<proteinExistence type="inferred from homology"/>
<dbReference type="PROSITE" id="PS50931">
    <property type="entry name" value="HTH_LYSR"/>
    <property type="match status" value="1"/>
</dbReference>
<dbReference type="InterPro" id="IPR036388">
    <property type="entry name" value="WH-like_DNA-bd_sf"/>
</dbReference>
<dbReference type="Pfam" id="PF00126">
    <property type="entry name" value="HTH_1"/>
    <property type="match status" value="1"/>
</dbReference>
<evidence type="ECO:0000259" key="5">
    <source>
        <dbReference type="PROSITE" id="PS50931"/>
    </source>
</evidence>
<dbReference type="InterPro" id="IPR000847">
    <property type="entry name" value="LysR_HTH_N"/>
</dbReference>
<organism evidence="6 7">
    <name type="scientific">Povalibacter uvarum</name>
    <dbReference type="NCBI Taxonomy" id="732238"/>
    <lineage>
        <taxon>Bacteria</taxon>
        <taxon>Pseudomonadati</taxon>
        <taxon>Pseudomonadota</taxon>
        <taxon>Gammaproteobacteria</taxon>
        <taxon>Steroidobacterales</taxon>
        <taxon>Steroidobacteraceae</taxon>
        <taxon>Povalibacter</taxon>
    </lineage>
</organism>
<evidence type="ECO:0000256" key="2">
    <source>
        <dbReference type="ARBA" id="ARBA00023015"/>
    </source>
</evidence>
<dbReference type="SUPFAM" id="SSF53850">
    <property type="entry name" value="Periplasmic binding protein-like II"/>
    <property type="match status" value="1"/>
</dbReference>
<dbReference type="AlphaFoldDB" id="A0A841HKP8"/>
<name>A0A841HKP8_9GAMM</name>
<feature type="domain" description="HTH lysR-type" evidence="5">
    <location>
        <begin position="7"/>
        <end position="64"/>
    </location>
</feature>
<evidence type="ECO:0000313" key="6">
    <source>
        <dbReference type="EMBL" id="MBB6093313.1"/>
    </source>
</evidence>
<dbReference type="GO" id="GO:0043565">
    <property type="term" value="F:sequence-specific DNA binding"/>
    <property type="evidence" value="ECO:0007669"/>
    <property type="project" value="TreeGrafter"/>
</dbReference>
<dbReference type="InterPro" id="IPR036390">
    <property type="entry name" value="WH_DNA-bd_sf"/>
</dbReference>
<dbReference type="Proteomes" id="UP000588068">
    <property type="component" value="Unassembled WGS sequence"/>
</dbReference>
<keyword evidence="4" id="KW-0804">Transcription</keyword>
<gene>
    <name evidence="6" type="ORF">HNQ60_002191</name>
</gene>
<dbReference type="InterPro" id="IPR058163">
    <property type="entry name" value="LysR-type_TF_proteobact-type"/>
</dbReference>
<accession>A0A841HKP8</accession>
<dbReference type="FunFam" id="1.10.10.10:FF:000038">
    <property type="entry name" value="Glycine cleavage system transcriptional activator"/>
    <property type="match status" value="1"/>
</dbReference>
<evidence type="ECO:0000256" key="4">
    <source>
        <dbReference type="ARBA" id="ARBA00023163"/>
    </source>
</evidence>
<dbReference type="RefSeq" id="WP_184331525.1">
    <property type="nucleotide sequence ID" value="NZ_JACHHZ010000002.1"/>
</dbReference>
<dbReference type="EMBL" id="JACHHZ010000002">
    <property type="protein sequence ID" value="MBB6093313.1"/>
    <property type="molecule type" value="Genomic_DNA"/>
</dbReference>
<dbReference type="SUPFAM" id="SSF46785">
    <property type="entry name" value="Winged helix' DNA-binding domain"/>
    <property type="match status" value="1"/>
</dbReference>
<dbReference type="PRINTS" id="PR00039">
    <property type="entry name" value="HTHLYSR"/>
</dbReference>
<keyword evidence="7" id="KW-1185">Reference proteome</keyword>
<dbReference type="Gene3D" id="3.40.190.10">
    <property type="entry name" value="Periplasmic binding protein-like II"/>
    <property type="match status" value="2"/>
</dbReference>
<sequence length="308" mass="34545">MAEHSKLPLNALRAFEAVAAHLSFTDAAKSLHVTTAAISSHIKSLEEFLETPLFVRHSRSVRLTPQGARLLPGVQRGLGELTRAVDQLRQDRSSGLLNISLLGSFLQKWLLPRLGDFYQKYPDVDLRFNASRELIDFMQTDFHAAVRYGGGRWENLHAEKMLDDWVFPVTSPALFASLGPITTLADLNKYQLLHSASEPWVDWLRRVGGDTTRVERGPVLDDSASVLAAAEQGHGLALARWSLVAGDLAAGRLVRPSEQSVRQHNSYYFVAPPHHFELPKVIRFRDWLRGVCSQFPPPEGERLEPEKE</sequence>
<comment type="caution">
    <text evidence="6">The sequence shown here is derived from an EMBL/GenBank/DDBJ whole genome shotgun (WGS) entry which is preliminary data.</text>
</comment>
<dbReference type="PANTHER" id="PTHR30537">
    <property type="entry name" value="HTH-TYPE TRANSCRIPTIONAL REGULATOR"/>
    <property type="match status" value="1"/>
</dbReference>
<dbReference type="CDD" id="cd08432">
    <property type="entry name" value="PBP2_GcdR_TrpI_HvrB_AmpR_like"/>
    <property type="match status" value="1"/>
</dbReference>
<evidence type="ECO:0000313" key="7">
    <source>
        <dbReference type="Proteomes" id="UP000588068"/>
    </source>
</evidence>
<dbReference type="NCBIfam" id="NF008352">
    <property type="entry name" value="PRK11139.1"/>
    <property type="match status" value="1"/>
</dbReference>
<comment type="similarity">
    <text evidence="1">Belongs to the LysR transcriptional regulatory family.</text>
</comment>